<gene>
    <name evidence="3" type="ORF">A2763_03720</name>
</gene>
<dbReference type="SUPFAM" id="SSF143120">
    <property type="entry name" value="YefM-like"/>
    <property type="match status" value="1"/>
</dbReference>
<dbReference type="Proteomes" id="UP000178370">
    <property type="component" value="Unassembled WGS sequence"/>
</dbReference>
<protein>
    <recommendedName>
        <fullName evidence="2">Antitoxin</fullName>
    </recommendedName>
</protein>
<dbReference type="AlphaFoldDB" id="A0A1F6CLL5"/>
<dbReference type="NCBIfam" id="TIGR01552">
    <property type="entry name" value="phd_fam"/>
    <property type="match status" value="1"/>
</dbReference>
<sequence length="86" mass="9908">MRTISTTDARKRLSEIVEKVKATGRPIAIGRRNKPEVMIVRMSNYNPELSDVTNLNMAGGAFDFLWDEPDLYSDKDLKWRYGKKTT</sequence>
<name>A0A1F6CLL5_9BACT</name>
<dbReference type="EMBL" id="MFKV01000021">
    <property type="protein sequence ID" value="OGG50025.1"/>
    <property type="molecule type" value="Genomic_DNA"/>
</dbReference>
<comment type="similarity">
    <text evidence="1 2">Belongs to the phD/YefM antitoxin family.</text>
</comment>
<proteinExistence type="inferred from homology"/>
<dbReference type="InterPro" id="IPR036165">
    <property type="entry name" value="YefM-like_sf"/>
</dbReference>
<evidence type="ECO:0000256" key="1">
    <source>
        <dbReference type="ARBA" id="ARBA00009981"/>
    </source>
</evidence>
<reference evidence="3 4" key="1">
    <citation type="journal article" date="2016" name="Nat. Commun.">
        <title>Thousands of microbial genomes shed light on interconnected biogeochemical processes in an aquifer system.</title>
        <authorList>
            <person name="Anantharaman K."/>
            <person name="Brown C.T."/>
            <person name="Hug L.A."/>
            <person name="Sharon I."/>
            <person name="Castelle C.J."/>
            <person name="Probst A.J."/>
            <person name="Thomas B.C."/>
            <person name="Singh A."/>
            <person name="Wilkins M.J."/>
            <person name="Karaoz U."/>
            <person name="Brodie E.L."/>
            <person name="Williams K.H."/>
            <person name="Hubbard S.S."/>
            <person name="Banfield J.F."/>
        </authorList>
    </citation>
    <scope>NUCLEOTIDE SEQUENCE [LARGE SCALE GENOMIC DNA]</scope>
</reference>
<dbReference type="Pfam" id="PF02604">
    <property type="entry name" value="PhdYeFM_antitox"/>
    <property type="match status" value="1"/>
</dbReference>
<dbReference type="InterPro" id="IPR006442">
    <property type="entry name" value="Antitoxin_Phd/YefM"/>
</dbReference>
<evidence type="ECO:0000256" key="2">
    <source>
        <dbReference type="RuleBase" id="RU362080"/>
    </source>
</evidence>
<evidence type="ECO:0000313" key="4">
    <source>
        <dbReference type="Proteomes" id="UP000178370"/>
    </source>
</evidence>
<comment type="caution">
    <text evidence="3">The sequence shown here is derived from an EMBL/GenBank/DDBJ whole genome shotgun (WGS) entry which is preliminary data.</text>
</comment>
<dbReference type="STRING" id="1798482.A2763_03720"/>
<accession>A0A1F6CLL5</accession>
<organism evidence="3 4">
    <name type="scientific">Candidatus Kaiserbacteria bacterium RIFCSPHIGHO2_01_FULL_54_36</name>
    <dbReference type="NCBI Taxonomy" id="1798482"/>
    <lineage>
        <taxon>Bacteria</taxon>
        <taxon>Candidatus Kaiseribacteriota</taxon>
    </lineage>
</organism>
<evidence type="ECO:0000313" key="3">
    <source>
        <dbReference type="EMBL" id="OGG50025.1"/>
    </source>
</evidence>
<dbReference type="Gene3D" id="3.40.1620.10">
    <property type="entry name" value="YefM-like domain"/>
    <property type="match status" value="1"/>
</dbReference>
<comment type="function">
    <text evidence="2">Antitoxin component of a type II toxin-antitoxin (TA) system.</text>
</comment>